<organism evidence="2 3">
    <name type="scientific">Limulus polyphemus</name>
    <name type="common">Atlantic horseshoe crab</name>
    <dbReference type="NCBI Taxonomy" id="6850"/>
    <lineage>
        <taxon>Eukaryota</taxon>
        <taxon>Metazoa</taxon>
        <taxon>Ecdysozoa</taxon>
        <taxon>Arthropoda</taxon>
        <taxon>Chelicerata</taxon>
        <taxon>Merostomata</taxon>
        <taxon>Xiphosura</taxon>
        <taxon>Limulidae</taxon>
        <taxon>Limulus</taxon>
    </lineage>
</organism>
<sequence>MNVRFPKQLQNFFNEGAIQDGHEALSIAFHSFMLETGFQPRDTKSSEELPNSWRKAGSYCVTYSHPTCPEVTCTLTCVPIGSFLISYLFTEKSLDSPIQLKMKVQKYIEEDFKNSDSSKDIDKVYKNLTHLSKIFKDSVAYKILASLQSAMGICPTFGFPCLPYDIKDILLWRYLFFRDFPTEAQKYEKKSPDWKNLYQKEYKRKQELLSLQSRSVIVVPNFPFQSNDHEGIPRVMWPPGILGGEFDRHPNLPGLPPQPSFRDFGPRIPSNFRGPAPPPFHFL</sequence>
<evidence type="ECO:0000259" key="1">
    <source>
        <dbReference type="Pfam" id="PF11566"/>
    </source>
</evidence>
<gene>
    <name evidence="3" type="primary">LOC106466281</name>
</gene>
<dbReference type="InterPro" id="IPR021625">
    <property type="entry name" value="PI31_Prot_N"/>
</dbReference>
<accession>A0ABM1T261</accession>
<evidence type="ECO:0000313" key="3">
    <source>
        <dbReference type="RefSeq" id="XP_022249967.1"/>
    </source>
</evidence>
<proteinExistence type="predicted"/>
<dbReference type="PANTHER" id="PTHR15537:SF2">
    <property type="entry name" value="F-BOX ONLY PROTEIN 7"/>
    <property type="match status" value="1"/>
</dbReference>
<dbReference type="RefSeq" id="XP_022249967.1">
    <property type="nucleotide sequence ID" value="XM_022394259.1"/>
</dbReference>
<evidence type="ECO:0000313" key="2">
    <source>
        <dbReference type="Proteomes" id="UP000694941"/>
    </source>
</evidence>
<protein>
    <submittedName>
        <fullName evidence="3">F-box only protein 7-like isoform X2</fullName>
    </submittedName>
</protein>
<dbReference type="Pfam" id="PF11566">
    <property type="entry name" value="PI31_Prot_N"/>
    <property type="match status" value="1"/>
</dbReference>
<dbReference type="GeneID" id="106466281"/>
<feature type="domain" description="PI31 proteasome regulator N-terminal" evidence="1">
    <location>
        <begin position="17"/>
        <end position="148"/>
    </location>
</feature>
<dbReference type="Proteomes" id="UP000694941">
    <property type="component" value="Unplaced"/>
</dbReference>
<dbReference type="InterPro" id="IPR047118">
    <property type="entry name" value="Fbxo7"/>
</dbReference>
<dbReference type="Gene3D" id="3.40.1000.30">
    <property type="match status" value="1"/>
</dbReference>
<reference evidence="3" key="1">
    <citation type="submission" date="2025-08" db="UniProtKB">
        <authorList>
            <consortium name="RefSeq"/>
        </authorList>
    </citation>
    <scope>IDENTIFICATION</scope>
    <source>
        <tissue evidence="3">Muscle</tissue>
    </source>
</reference>
<name>A0ABM1T261_LIMPO</name>
<keyword evidence="2" id="KW-1185">Reference proteome</keyword>
<dbReference type="PANTHER" id="PTHR15537">
    <property type="entry name" value="F-BOX ONLY PROTEIN 7"/>
    <property type="match status" value="1"/>
</dbReference>